<proteinExistence type="inferred from homology"/>
<keyword evidence="6" id="KW-1185">Reference proteome</keyword>
<accession>A0A1Y1W1W8</accession>
<dbReference type="CDD" id="cd02440">
    <property type="entry name" value="AdoMet_MTases"/>
    <property type="match status" value="1"/>
</dbReference>
<dbReference type="AlphaFoldDB" id="A0A1Y1W1W8"/>
<name>A0A1Y1W1W8_9FUNG</name>
<dbReference type="SUPFAM" id="SSF53335">
    <property type="entry name" value="S-adenosyl-L-methionine-dependent methyltransferases"/>
    <property type="match status" value="1"/>
</dbReference>
<evidence type="ECO:0000259" key="4">
    <source>
        <dbReference type="Pfam" id="PF08241"/>
    </source>
</evidence>
<dbReference type="Gene3D" id="3.40.50.150">
    <property type="entry name" value="Vaccinia Virus protein VP39"/>
    <property type="match status" value="1"/>
</dbReference>
<dbReference type="InterPro" id="IPR051419">
    <property type="entry name" value="Lys/N-term_MeTrsfase_sf"/>
</dbReference>
<dbReference type="PANTHER" id="PTHR12176:SF80">
    <property type="entry name" value="EEF1A LYSINE METHYLTRANSFERASE 4"/>
    <property type="match status" value="1"/>
</dbReference>
<dbReference type="EMBL" id="MCFD01000013">
    <property type="protein sequence ID" value="ORX67114.1"/>
    <property type="molecule type" value="Genomic_DNA"/>
</dbReference>
<dbReference type="OrthoDB" id="411785at2759"/>
<dbReference type="RefSeq" id="XP_040741036.1">
    <property type="nucleotide sequence ID" value="XM_040888339.1"/>
</dbReference>
<organism evidence="5 6">
    <name type="scientific">Linderina pennispora</name>
    <dbReference type="NCBI Taxonomy" id="61395"/>
    <lineage>
        <taxon>Eukaryota</taxon>
        <taxon>Fungi</taxon>
        <taxon>Fungi incertae sedis</taxon>
        <taxon>Zoopagomycota</taxon>
        <taxon>Kickxellomycotina</taxon>
        <taxon>Kickxellomycetes</taxon>
        <taxon>Kickxellales</taxon>
        <taxon>Kickxellaceae</taxon>
        <taxon>Linderina</taxon>
    </lineage>
</organism>
<evidence type="ECO:0000313" key="6">
    <source>
        <dbReference type="Proteomes" id="UP000193922"/>
    </source>
</evidence>
<dbReference type="PANTHER" id="PTHR12176">
    <property type="entry name" value="SAM-DEPENDENT METHYLTRANSFERASE SUPERFAMILY PROTEIN"/>
    <property type="match status" value="1"/>
</dbReference>
<gene>
    <name evidence="5" type="ORF">DL89DRAFT_269539</name>
</gene>
<sequence>MSTDLTVLPDDNTEYGTQEYWQKRYAQEPDESFDWFKTYKDLQPLFDKHIPERSSKIVMLGCGNSTLSGDMYDAGYENIVNVDYSDIVIGQMRERTSHQPKMTWEVMDVTDLELDSGSVDVALDKGTLDALMCEKGDVWEPSQELCERVRGEVDEVVRVLASGGKFIWITFGQPHFRKRHLVRDCWDVQVETLNDGGFDYFVYVCSKRMQ</sequence>
<protein>
    <submittedName>
        <fullName evidence="5">S-adenosyl-L-methionine-dependent methyltransferase</fullName>
    </submittedName>
</protein>
<dbReference type="Pfam" id="PF08241">
    <property type="entry name" value="Methyltransf_11"/>
    <property type="match status" value="1"/>
</dbReference>
<evidence type="ECO:0000313" key="5">
    <source>
        <dbReference type="EMBL" id="ORX67114.1"/>
    </source>
</evidence>
<dbReference type="STRING" id="61395.A0A1Y1W1W8"/>
<keyword evidence="3 5" id="KW-0808">Transferase</keyword>
<dbReference type="FunFam" id="3.40.50.150:FF:000217">
    <property type="entry name" value="Methyltransferase protein 13"/>
    <property type="match status" value="1"/>
</dbReference>
<comment type="similarity">
    <text evidence="1">Belongs to the methyltransferase superfamily.</text>
</comment>
<dbReference type="GO" id="GO:0008168">
    <property type="term" value="F:methyltransferase activity"/>
    <property type="evidence" value="ECO:0007669"/>
    <property type="project" value="UniProtKB-KW"/>
</dbReference>
<comment type="caution">
    <text evidence="5">The sequence shown here is derived from an EMBL/GenBank/DDBJ whole genome shotgun (WGS) entry which is preliminary data.</text>
</comment>
<dbReference type="GO" id="GO:0032259">
    <property type="term" value="P:methylation"/>
    <property type="evidence" value="ECO:0007669"/>
    <property type="project" value="UniProtKB-KW"/>
</dbReference>
<dbReference type="InterPro" id="IPR013216">
    <property type="entry name" value="Methyltransf_11"/>
</dbReference>
<keyword evidence="2 5" id="KW-0489">Methyltransferase</keyword>
<evidence type="ECO:0000256" key="2">
    <source>
        <dbReference type="ARBA" id="ARBA00022603"/>
    </source>
</evidence>
<feature type="domain" description="Methyltransferase type 11" evidence="4">
    <location>
        <begin position="60"/>
        <end position="167"/>
    </location>
</feature>
<reference evidence="5 6" key="1">
    <citation type="submission" date="2016-07" db="EMBL/GenBank/DDBJ databases">
        <title>Pervasive Adenine N6-methylation of Active Genes in Fungi.</title>
        <authorList>
            <consortium name="DOE Joint Genome Institute"/>
            <person name="Mondo S.J."/>
            <person name="Dannebaum R.O."/>
            <person name="Kuo R.C."/>
            <person name="Labutti K."/>
            <person name="Haridas S."/>
            <person name="Kuo A."/>
            <person name="Salamov A."/>
            <person name="Ahrendt S.R."/>
            <person name="Lipzen A."/>
            <person name="Sullivan W."/>
            <person name="Andreopoulos W.B."/>
            <person name="Clum A."/>
            <person name="Lindquist E."/>
            <person name="Daum C."/>
            <person name="Ramamoorthy G.K."/>
            <person name="Gryganskyi A."/>
            <person name="Culley D."/>
            <person name="Magnuson J.K."/>
            <person name="James T.Y."/>
            <person name="O'Malley M.A."/>
            <person name="Stajich J.E."/>
            <person name="Spatafora J.W."/>
            <person name="Visel A."/>
            <person name="Grigoriev I.V."/>
        </authorList>
    </citation>
    <scope>NUCLEOTIDE SEQUENCE [LARGE SCALE GENOMIC DNA]</scope>
    <source>
        <strain evidence="5 6">ATCC 12442</strain>
    </source>
</reference>
<dbReference type="InterPro" id="IPR029063">
    <property type="entry name" value="SAM-dependent_MTases_sf"/>
</dbReference>
<evidence type="ECO:0000256" key="3">
    <source>
        <dbReference type="ARBA" id="ARBA00022679"/>
    </source>
</evidence>
<evidence type="ECO:0000256" key="1">
    <source>
        <dbReference type="ARBA" id="ARBA00008361"/>
    </source>
</evidence>
<dbReference type="Proteomes" id="UP000193922">
    <property type="component" value="Unassembled WGS sequence"/>
</dbReference>
<dbReference type="GeneID" id="63804987"/>